<dbReference type="InterPro" id="IPR036259">
    <property type="entry name" value="MFS_trans_sf"/>
</dbReference>
<reference evidence="9" key="1">
    <citation type="submission" date="2020-03" db="EMBL/GenBank/DDBJ databases">
        <title>Five strains of Vibrio campbellii isolated from Mariana Trench.</title>
        <authorList>
            <person name="Liang J."/>
            <person name="Zhang X.-H."/>
        </authorList>
    </citation>
    <scope>NUCLEOTIDE SEQUENCE</scope>
    <source>
        <strain evidence="9">LJC014</strain>
    </source>
</reference>
<dbReference type="Gene3D" id="1.20.1250.20">
    <property type="entry name" value="MFS general substrate transporter like domains"/>
    <property type="match status" value="1"/>
</dbReference>
<dbReference type="EMBL" id="CP050467">
    <property type="protein sequence ID" value="UTZ25846.1"/>
    <property type="molecule type" value="Genomic_DNA"/>
</dbReference>
<dbReference type="PANTHER" id="PTHR43266">
    <property type="entry name" value="MACROLIDE-EFFLUX PROTEIN"/>
    <property type="match status" value="1"/>
</dbReference>
<organism evidence="9 10">
    <name type="scientific">Vibrio campbellii</name>
    <dbReference type="NCBI Taxonomy" id="680"/>
    <lineage>
        <taxon>Bacteria</taxon>
        <taxon>Pseudomonadati</taxon>
        <taxon>Pseudomonadota</taxon>
        <taxon>Gammaproteobacteria</taxon>
        <taxon>Vibrionales</taxon>
        <taxon>Vibrionaceae</taxon>
        <taxon>Vibrio</taxon>
    </lineage>
</organism>
<dbReference type="SUPFAM" id="SSF69593">
    <property type="entry name" value="Glycerol-3-phosphate (1)-acyltransferase"/>
    <property type="match status" value="1"/>
</dbReference>
<dbReference type="GO" id="GO:0016746">
    <property type="term" value="F:acyltransferase activity"/>
    <property type="evidence" value="ECO:0007669"/>
    <property type="project" value="InterPro"/>
</dbReference>
<dbReference type="GO" id="GO:0022857">
    <property type="term" value="F:transmembrane transporter activity"/>
    <property type="evidence" value="ECO:0007669"/>
    <property type="project" value="InterPro"/>
</dbReference>
<feature type="transmembrane region" description="Helical" evidence="7">
    <location>
        <begin position="229"/>
        <end position="248"/>
    </location>
</feature>
<dbReference type="InterPro" id="IPR002123">
    <property type="entry name" value="Plipid/glycerol_acylTrfase"/>
</dbReference>
<feature type="transmembrane region" description="Helical" evidence="7">
    <location>
        <begin position="294"/>
        <end position="317"/>
    </location>
</feature>
<dbReference type="PANTHER" id="PTHR43266:SF2">
    <property type="entry name" value="MAJOR FACILITATOR SUPERFAMILY (MFS) PROFILE DOMAIN-CONTAINING PROTEIN"/>
    <property type="match status" value="1"/>
</dbReference>
<feature type="transmembrane region" description="Helical" evidence="7">
    <location>
        <begin position="337"/>
        <end position="359"/>
    </location>
</feature>
<dbReference type="Proteomes" id="UP001058687">
    <property type="component" value="Chromosome 1"/>
</dbReference>
<protein>
    <submittedName>
        <fullName evidence="9">MFS transporter</fullName>
    </submittedName>
</protein>
<feature type="transmembrane region" description="Helical" evidence="7">
    <location>
        <begin position="175"/>
        <end position="192"/>
    </location>
</feature>
<keyword evidence="2" id="KW-0813">Transport</keyword>
<dbReference type="CDD" id="cd07989">
    <property type="entry name" value="LPLAT_AGPAT-like"/>
    <property type="match status" value="1"/>
</dbReference>
<feature type="transmembrane region" description="Helical" evidence="7">
    <location>
        <begin position="371"/>
        <end position="397"/>
    </location>
</feature>
<dbReference type="Pfam" id="PF07690">
    <property type="entry name" value="MFS_1"/>
    <property type="match status" value="1"/>
</dbReference>
<keyword evidence="5 7" id="KW-1133">Transmembrane helix</keyword>
<accession>A0AAE9MUW9</accession>
<gene>
    <name evidence="9" type="ORF">HB761_03200</name>
</gene>
<evidence type="ECO:0000256" key="7">
    <source>
        <dbReference type="SAM" id="Phobius"/>
    </source>
</evidence>
<dbReference type="SUPFAM" id="SSF103473">
    <property type="entry name" value="MFS general substrate transporter"/>
    <property type="match status" value="1"/>
</dbReference>
<keyword evidence="3" id="KW-1003">Cell membrane</keyword>
<proteinExistence type="predicted"/>
<dbReference type="Pfam" id="PF01553">
    <property type="entry name" value="Acyltransferase"/>
    <property type="match status" value="1"/>
</dbReference>
<evidence type="ECO:0000256" key="4">
    <source>
        <dbReference type="ARBA" id="ARBA00022692"/>
    </source>
</evidence>
<evidence type="ECO:0000256" key="2">
    <source>
        <dbReference type="ARBA" id="ARBA00022448"/>
    </source>
</evidence>
<dbReference type="RefSeq" id="WP_255937868.1">
    <property type="nucleotide sequence ID" value="NZ_CP050467.1"/>
</dbReference>
<dbReference type="InterPro" id="IPR011701">
    <property type="entry name" value="MFS"/>
</dbReference>
<evidence type="ECO:0000313" key="10">
    <source>
        <dbReference type="Proteomes" id="UP001058687"/>
    </source>
</evidence>
<feature type="transmembrane region" description="Helical" evidence="7">
    <location>
        <begin position="54"/>
        <end position="78"/>
    </location>
</feature>
<dbReference type="SMART" id="SM00563">
    <property type="entry name" value="PlsC"/>
    <property type="match status" value="1"/>
</dbReference>
<keyword evidence="4 7" id="KW-0812">Transmembrane</keyword>
<evidence type="ECO:0000313" key="9">
    <source>
        <dbReference type="EMBL" id="UTZ25846.1"/>
    </source>
</evidence>
<evidence type="ECO:0000256" key="5">
    <source>
        <dbReference type="ARBA" id="ARBA00022989"/>
    </source>
</evidence>
<evidence type="ECO:0000256" key="1">
    <source>
        <dbReference type="ARBA" id="ARBA00004651"/>
    </source>
</evidence>
<dbReference type="GO" id="GO:0005886">
    <property type="term" value="C:plasma membrane"/>
    <property type="evidence" value="ECO:0007669"/>
    <property type="project" value="UniProtKB-SubCell"/>
</dbReference>
<feature type="transmembrane region" description="Helical" evidence="7">
    <location>
        <begin position="31"/>
        <end position="48"/>
    </location>
</feature>
<sequence>MSSDSQSSLLRQRKFLPYFVTQFFGAFNDNIFKNVLLLFVAFAGSSAVPISSNLFINLAAGLFILPFFLFSASAGVLADKYEKSWFIRKVKLFEIGIMLLGAIGFITESYGMLLLLLFLMGTQSAFFGPVKYALLPQQLNEKELVPGNALVEAGTFIAILVGTLGAGLIASADNAKYLAAFCVVIFAVLGYLSSRFIPFASAGAPDIQFKWQPYKQTKLTLSIAKSDRIVFQCIMAISWFWFLGAAYLTQFPNFTKVYLNGTESAVSFLLALFSVGIAVGSMACNWLSNHRIEVGIVPFGALGITIFGFLMATSIPTDLPRFHTFAEFVSYDAFWPLFFYLLMIGISGGLFIVPLYALMQHRAKETERAQVIAGLNIFNSLFMVGSAVLGIVCLSVLEMSIPQLFALLAILNFLVAAYIFLQIPIFVVRFAMWVITHTIYRVKHKNLHHLPEHGGALIVCNHVSYMDSLLLSAVCPRLIRFVMEEDYANLPPLRGFLRRAGVIPISASNRTSIRRAFNDVEKALSEGHIVCIFPEGRLTSDGEMNEFMRGIDIILRRSPVPVIPMALKGLWGSYFSRAKGRACKGLPTRFWSKLEIEAGTPVDPKQASAQAMFKNVQALRGDWR</sequence>
<feature type="transmembrane region" description="Helical" evidence="7">
    <location>
        <begin position="403"/>
        <end position="435"/>
    </location>
</feature>
<evidence type="ECO:0000256" key="6">
    <source>
        <dbReference type="ARBA" id="ARBA00023136"/>
    </source>
</evidence>
<keyword evidence="6 7" id="KW-0472">Membrane</keyword>
<feature type="transmembrane region" description="Helical" evidence="7">
    <location>
        <begin position="147"/>
        <end position="169"/>
    </location>
</feature>
<evidence type="ECO:0000256" key="3">
    <source>
        <dbReference type="ARBA" id="ARBA00022475"/>
    </source>
</evidence>
<name>A0AAE9MUW9_9VIBR</name>
<comment type="subcellular location">
    <subcellularLocation>
        <location evidence="1">Cell membrane</location>
        <topology evidence="1">Multi-pass membrane protein</topology>
    </subcellularLocation>
</comment>
<dbReference type="AlphaFoldDB" id="A0AAE9MUW9"/>
<dbReference type="CDD" id="cd06173">
    <property type="entry name" value="MFS_MefA_like"/>
    <property type="match status" value="1"/>
</dbReference>
<evidence type="ECO:0000259" key="8">
    <source>
        <dbReference type="SMART" id="SM00563"/>
    </source>
</evidence>
<feature type="transmembrane region" description="Helical" evidence="7">
    <location>
        <begin position="268"/>
        <end position="287"/>
    </location>
</feature>
<feature type="domain" description="Phospholipid/glycerol acyltransferase" evidence="8">
    <location>
        <begin position="456"/>
        <end position="570"/>
    </location>
</feature>